<dbReference type="GO" id="GO:0016987">
    <property type="term" value="F:sigma factor activity"/>
    <property type="evidence" value="ECO:0007669"/>
    <property type="project" value="UniProtKB-KW"/>
</dbReference>
<dbReference type="InterPro" id="IPR013325">
    <property type="entry name" value="RNA_pol_sigma_r2"/>
</dbReference>
<feature type="domain" description="RNA polymerase sigma-70 region 2" evidence="6">
    <location>
        <begin position="9"/>
        <end position="74"/>
    </location>
</feature>
<gene>
    <name evidence="8" type="ORF">GDS87_15810</name>
    <name evidence="9" type="ORF">QNH24_16865</name>
</gene>
<evidence type="ECO:0000259" key="7">
    <source>
        <dbReference type="Pfam" id="PF08281"/>
    </source>
</evidence>
<proteinExistence type="inferred from homology"/>
<dbReference type="CDD" id="cd06171">
    <property type="entry name" value="Sigma70_r4"/>
    <property type="match status" value="1"/>
</dbReference>
<evidence type="ECO:0000313" key="8">
    <source>
        <dbReference type="EMBL" id="QGG52309.1"/>
    </source>
</evidence>
<dbReference type="InterPro" id="IPR039425">
    <property type="entry name" value="RNA_pol_sigma-70-like"/>
</dbReference>
<dbReference type="EMBL" id="CP126101">
    <property type="protein sequence ID" value="WHY49993.1"/>
    <property type="molecule type" value="Genomic_DNA"/>
</dbReference>
<dbReference type="Proteomes" id="UP001178322">
    <property type="component" value="Chromosome"/>
</dbReference>
<keyword evidence="5" id="KW-0804">Transcription</keyword>
<evidence type="ECO:0000313" key="11">
    <source>
        <dbReference type="Proteomes" id="UP001178322"/>
    </source>
</evidence>
<evidence type="ECO:0000256" key="5">
    <source>
        <dbReference type="ARBA" id="ARBA00023163"/>
    </source>
</evidence>
<dbReference type="AlphaFoldDB" id="A0AAX3WSQ7"/>
<evidence type="ECO:0000256" key="2">
    <source>
        <dbReference type="ARBA" id="ARBA00023015"/>
    </source>
</evidence>
<comment type="similarity">
    <text evidence="1">Belongs to the sigma-70 factor family. ECF subfamily.</text>
</comment>
<evidence type="ECO:0000313" key="9">
    <source>
        <dbReference type="EMBL" id="WHY49993.1"/>
    </source>
</evidence>
<evidence type="ECO:0000256" key="4">
    <source>
        <dbReference type="ARBA" id="ARBA00023125"/>
    </source>
</evidence>
<keyword evidence="3" id="KW-0731">Sigma factor</keyword>
<dbReference type="GO" id="GO:0006352">
    <property type="term" value="P:DNA-templated transcription initiation"/>
    <property type="evidence" value="ECO:0007669"/>
    <property type="project" value="InterPro"/>
</dbReference>
<evidence type="ECO:0000256" key="3">
    <source>
        <dbReference type="ARBA" id="ARBA00023082"/>
    </source>
</evidence>
<accession>A0AAX3WSQ7</accession>
<feature type="domain" description="RNA polymerase sigma factor 70 region 4 type 2" evidence="7">
    <location>
        <begin position="116"/>
        <end position="156"/>
    </location>
</feature>
<dbReference type="Proteomes" id="UP000373269">
    <property type="component" value="Chromosome"/>
</dbReference>
<dbReference type="EMBL" id="CP045835">
    <property type="protein sequence ID" value="QGG52309.1"/>
    <property type="molecule type" value="Genomic_DNA"/>
</dbReference>
<keyword evidence="2" id="KW-0805">Transcription regulation</keyword>
<dbReference type="SUPFAM" id="SSF88946">
    <property type="entry name" value="Sigma2 domain of RNA polymerase sigma factors"/>
    <property type="match status" value="1"/>
</dbReference>
<evidence type="ECO:0000256" key="1">
    <source>
        <dbReference type="ARBA" id="ARBA00010641"/>
    </source>
</evidence>
<keyword evidence="4" id="KW-0238">DNA-binding</keyword>
<dbReference type="Pfam" id="PF04542">
    <property type="entry name" value="Sigma70_r2"/>
    <property type="match status" value="1"/>
</dbReference>
<reference evidence="9" key="2">
    <citation type="submission" date="2023-05" db="EMBL/GenBank/DDBJ databases">
        <title>Comparative genomics of Bacillaceae isolates and their secondary metabolite potential.</title>
        <authorList>
            <person name="Song L."/>
            <person name="Nielsen L.J."/>
            <person name="Mohite O."/>
            <person name="Xu X."/>
            <person name="Weber T."/>
            <person name="Kovacs A.T."/>
        </authorList>
    </citation>
    <scope>NUCLEOTIDE SEQUENCE</scope>
    <source>
        <strain evidence="9">LY1</strain>
    </source>
</reference>
<dbReference type="Pfam" id="PF08281">
    <property type="entry name" value="Sigma70_r4_2"/>
    <property type="match status" value="1"/>
</dbReference>
<name>A0AAX3WSQ7_9BACI</name>
<protein>
    <submittedName>
        <fullName evidence="8 9">RNA polymerase sigma factor</fullName>
    </submittedName>
</protein>
<evidence type="ECO:0000313" key="10">
    <source>
        <dbReference type="Proteomes" id="UP000373269"/>
    </source>
</evidence>
<dbReference type="RefSeq" id="WP_283868700.1">
    <property type="nucleotide sequence ID" value="NZ_CP045835.1"/>
</dbReference>
<dbReference type="InterPro" id="IPR013249">
    <property type="entry name" value="RNA_pol_sigma70_r4_t2"/>
</dbReference>
<keyword evidence="10" id="KW-1185">Reference proteome</keyword>
<dbReference type="InterPro" id="IPR014284">
    <property type="entry name" value="RNA_pol_sigma-70_dom"/>
</dbReference>
<dbReference type="InterPro" id="IPR007627">
    <property type="entry name" value="RNA_pol_sigma70_r2"/>
</dbReference>
<dbReference type="SUPFAM" id="SSF88659">
    <property type="entry name" value="Sigma3 and sigma4 domains of RNA polymerase sigma factors"/>
    <property type="match status" value="1"/>
</dbReference>
<dbReference type="Gene3D" id="1.10.10.10">
    <property type="entry name" value="Winged helix-like DNA-binding domain superfamily/Winged helix DNA-binding domain"/>
    <property type="match status" value="1"/>
</dbReference>
<evidence type="ECO:0000259" key="6">
    <source>
        <dbReference type="Pfam" id="PF04542"/>
    </source>
</evidence>
<dbReference type="NCBIfam" id="TIGR02937">
    <property type="entry name" value="sigma70-ECF"/>
    <property type="match status" value="1"/>
</dbReference>
<dbReference type="InterPro" id="IPR036388">
    <property type="entry name" value="WH-like_DNA-bd_sf"/>
</dbReference>
<reference evidence="8 10" key="1">
    <citation type="submission" date="2019-11" db="EMBL/GenBank/DDBJ databases">
        <title>Whole Genome Sequencing and Comparative Genomic Analyses of Lysinibacillus pakistanensis LZH-9, a Halotolerant Strain with Excellent COD Removal Capability.</title>
        <authorList>
            <person name="Zhou H."/>
        </authorList>
    </citation>
    <scope>NUCLEOTIDE SEQUENCE [LARGE SCALE GENOMIC DNA]</scope>
    <source>
        <strain evidence="8 10">LZH-9</strain>
    </source>
</reference>
<dbReference type="Gene3D" id="1.10.1740.10">
    <property type="match status" value="1"/>
</dbReference>
<dbReference type="PANTHER" id="PTHR43133">
    <property type="entry name" value="RNA POLYMERASE ECF-TYPE SIGMA FACTO"/>
    <property type="match status" value="1"/>
</dbReference>
<dbReference type="GO" id="GO:0003677">
    <property type="term" value="F:DNA binding"/>
    <property type="evidence" value="ECO:0007669"/>
    <property type="project" value="UniProtKB-KW"/>
</dbReference>
<organism evidence="9 11">
    <name type="scientific">Lysinibacillus pakistanensis</name>
    <dbReference type="NCBI Taxonomy" id="759811"/>
    <lineage>
        <taxon>Bacteria</taxon>
        <taxon>Bacillati</taxon>
        <taxon>Bacillota</taxon>
        <taxon>Bacilli</taxon>
        <taxon>Bacillales</taxon>
        <taxon>Bacillaceae</taxon>
        <taxon>Lysinibacillus</taxon>
    </lineage>
</organism>
<dbReference type="InterPro" id="IPR013324">
    <property type="entry name" value="RNA_pol_sigma_r3/r4-like"/>
</dbReference>
<sequence>MLQQFQQDYEKHSDSIFKYIYYLVGNKELAEDLTQETFFKAYQYMHTYRKEANILTWLRKIARNLVYDYYRRKRIYQFIPFFQKDCLQDEALLPEEFILKGETFLAVFQALFKIKLEYREAIILRYIEELSVKEVSDLLGWSEAKVKNNTTRGLRAVRKILGEEGICYE</sequence>
<dbReference type="PANTHER" id="PTHR43133:SF8">
    <property type="entry name" value="RNA POLYMERASE SIGMA FACTOR HI_1459-RELATED"/>
    <property type="match status" value="1"/>
</dbReference>